<dbReference type="RefSeq" id="WP_369243622.1">
    <property type="nucleotide sequence ID" value="NZ_CP163443.1"/>
</dbReference>
<sequence length="179" mass="19821">MGISGCPCILCTQSSREASWDQRDRTIAASTRDHGWHVMGVHADDDTPAGWAYSIGLWHTLRSPEICVFGLAVDTMMPLINAAGDAVVNGPPLMPDQRRNDIFDHVPAVIRPVHESWCTDFFGAGLDFYQVSPLPVAQLFWPDREGCFPWEDGAADYCRDNQPLLWIPKPDTPGPWGAS</sequence>
<gene>
    <name evidence="1" type="ORF">AB5J53_00250</name>
</gene>
<dbReference type="Pfam" id="PF14081">
    <property type="entry name" value="DUF4262"/>
    <property type="match status" value="1"/>
</dbReference>
<protein>
    <submittedName>
        <fullName evidence="1">DUF4262 domain-containing protein</fullName>
    </submittedName>
</protein>
<reference evidence="1" key="1">
    <citation type="submission" date="2024-07" db="EMBL/GenBank/DDBJ databases">
        <authorList>
            <person name="Yu S.T."/>
        </authorList>
    </citation>
    <scope>NUCLEOTIDE SEQUENCE</scope>
    <source>
        <strain evidence="1">R41</strain>
    </source>
</reference>
<name>A0AB39R330_9ACTN</name>
<dbReference type="AlphaFoldDB" id="A0AB39R330"/>
<evidence type="ECO:0000313" key="1">
    <source>
        <dbReference type="EMBL" id="XDQ50265.1"/>
    </source>
</evidence>
<organism evidence="1">
    <name type="scientific">Streptomyces sp. R41</name>
    <dbReference type="NCBI Taxonomy" id="3238632"/>
    <lineage>
        <taxon>Bacteria</taxon>
        <taxon>Bacillati</taxon>
        <taxon>Actinomycetota</taxon>
        <taxon>Actinomycetes</taxon>
        <taxon>Kitasatosporales</taxon>
        <taxon>Streptomycetaceae</taxon>
        <taxon>Streptomyces</taxon>
    </lineage>
</organism>
<dbReference type="EMBL" id="CP163443">
    <property type="protein sequence ID" value="XDQ50265.1"/>
    <property type="molecule type" value="Genomic_DNA"/>
</dbReference>
<accession>A0AB39R330</accession>
<dbReference type="InterPro" id="IPR025358">
    <property type="entry name" value="DUF4262"/>
</dbReference>
<proteinExistence type="predicted"/>